<evidence type="ECO:0000256" key="2">
    <source>
        <dbReference type="SAM" id="Phobius"/>
    </source>
</evidence>
<dbReference type="GO" id="GO:0032933">
    <property type="term" value="P:SREBP signaling pathway"/>
    <property type="evidence" value="ECO:0007669"/>
    <property type="project" value="InterPro"/>
</dbReference>
<feature type="transmembrane region" description="Helical" evidence="2">
    <location>
        <begin position="59"/>
        <end position="78"/>
    </location>
</feature>
<sequence length="272" mass="30091">MRIRYYAQRQHIIQSLDTLLYQLFTLSFFLSPRVWPLICRSATQFQFSRPRDLDPKRSLRFWFFLILLFNAGSIWSHAAEGAAVGRAAVLDFVGMAHVPNKLQLLSLDFLIVLLQMALTTIAYETSYIMASPDDTPDPLLPSIAPSATYSLLPTAEDASECASPLSSSIFPPPPSDANSKPPESDESPYIIELRLSTVIDRIRRPPPPAPEPEDGLPMPNVTPAGLGQLPDSLQRIVRARAARMAARRRNNEEREAEPPSRVPGGLGDDDGG</sequence>
<dbReference type="EMBL" id="KB469299">
    <property type="protein sequence ID" value="EPQ57392.1"/>
    <property type="molecule type" value="Genomic_DNA"/>
</dbReference>
<dbReference type="OMA" id="MPMRHAQ"/>
<keyword evidence="2" id="KW-1133">Transmembrane helix</keyword>
<protein>
    <recommendedName>
        <fullName evidence="3">DUF1746 domain-containing protein</fullName>
    </recommendedName>
</protein>
<accession>S7QDI7</accession>
<dbReference type="RefSeq" id="XP_007864499.1">
    <property type="nucleotide sequence ID" value="XM_007866308.1"/>
</dbReference>
<dbReference type="eggNOG" id="ENOG502S8Z6">
    <property type="taxonomic scope" value="Eukaryota"/>
</dbReference>
<feature type="region of interest" description="Disordered" evidence="1">
    <location>
        <begin position="162"/>
        <end position="188"/>
    </location>
</feature>
<evidence type="ECO:0000256" key="1">
    <source>
        <dbReference type="SAM" id="MobiDB-lite"/>
    </source>
</evidence>
<dbReference type="GeneID" id="19299239"/>
<feature type="compositionally biased region" description="Basic residues" evidence="1">
    <location>
        <begin position="237"/>
        <end position="248"/>
    </location>
</feature>
<dbReference type="KEGG" id="gtr:GLOTRDRAFT_110552"/>
<proteinExistence type="predicted"/>
<evidence type="ECO:0000259" key="3">
    <source>
        <dbReference type="Pfam" id="PF08508"/>
    </source>
</evidence>
<keyword evidence="2" id="KW-0472">Membrane</keyword>
<feature type="domain" description="DUF1746" evidence="3">
    <location>
        <begin position="15"/>
        <end position="116"/>
    </location>
</feature>
<dbReference type="OrthoDB" id="5428737at2759"/>
<dbReference type="PANTHER" id="PTHR39405">
    <property type="entry name" value="DSC E3 UBIQUITIN LIGASE COMPLEX SUBUNIT 4"/>
    <property type="match status" value="1"/>
</dbReference>
<gene>
    <name evidence="4" type="ORF">GLOTRDRAFT_110552</name>
</gene>
<reference evidence="4 5" key="1">
    <citation type="journal article" date="2012" name="Science">
        <title>The Paleozoic origin of enzymatic lignin decomposition reconstructed from 31 fungal genomes.</title>
        <authorList>
            <person name="Floudas D."/>
            <person name="Binder M."/>
            <person name="Riley R."/>
            <person name="Barry K."/>
            <person name="Blanchette R.A."/>
            <person name="Henrissat B."/>
            <person name="Martinez A.T."/>
            <person name="Otillar R."/>
            <person name="Spatafora J.W."/>
            <person name="Yadav J.S."/>
            <person name="Aerts A."/>
            <person name="Benoit I."/>
            <person name="Boyd A."/>
            <person name="Carlson A."/>
            <person name="Copeland A."/>
            <person name="Coutinho P.M."/>
            <person name="de Vries R.P."/>
            <person name="Ferreira P."/>
            <person name="Findley K."/>
            <person name="Foster B."/>
            <person name="Gaskell J."/>
            <person name="Glotzer D."/>
            <person name="Gorecki P."/>
            <person name="Heitman J."/>
            <person name="Hesse C."/>
            <person name="Hori C."/>
            <person name="Igarashi K."/>
            <person name="Jurgens J.A."/>
            <person name="Kallen N."/>
            <person name="Kersten P."/>
            <person name="Kohler A."/>
            <person name="Kuees U."/>
            <person name="Kumar T.K.A."/>
            <person name="Kuo A."/>
            <person name="LaButti K."/>
            <person name="Larrondo L.F."/>
            <person name="Lindquist E."/>
            <person name="Ling A."/>
            <person name="Lombard V."/>
            <person name="Lucas S."/>
            <person name="Lundell T."/>
            <person name="Martin R."/>
            <person name="McLaughlin D.J."/>
            <person name="Morgenstern I."/>
            <person name="Morin E."/>
            <person name="Murat C."/>
            <person name="Nagy L.G."/>
            <person name="Nolan M."/>
            <person name="Ohm R.A."/>
            <person name="Patyshakuliyeva A."/>
            <person name="Rokas A."/>
            <person name="Ruiz-Duenas F.J."/>
            <person name="Sabat G."/>
            <person name="Salamov A."/>
            <person name="Samejima M."/>
            <person name="Schmutz J."/>
            <person name="Slot J.C."/>
            <person name="St John F."/>
            <person name="Stenlid J."/>
            <person name="Sun H."/>
            <person name="Sun S."/>
            <person name="Syed K."/>
            <person name="Tsang A."/>
            <person name="Wiebenga A."/>
            <person name="Young D."/>
            <person name="Pisabarro A."/>
            <person name="Eastwood D.C."/>
            <person name="Martin F."/>
            <person name="Cullen D."/>
            <person name="Grigoriev I.V."/>
            <person name="Hibbett D.S."/>
        </authorList>
    </citation>
    <scope>NUCLEOTIDE SEQUENCE [LARGE SCALE GENOMIC DNA]</scope>
    <source>
        <strain evidence="4 5">ATCC 11539</strain>
    </source>
</reference>
<dbReference type="GO" id="GO:0044695">
    <property type="term" value="C:Dsc E3 ubiquitin ligase complex"/>
    <property type="evidence" value="ECO:0007669"/>
    <property type="project" value="InterPro"/>
</dbReference>
<name>S7QDI7_GLOTA</name>
<evidence type="ECO:0000313" key="5">
    <source>
        <dbReference type="Proteomes" id="UP000030669"/>
    </source>
</evidence>
<dbReference type="Proteomes" id="UP000030669">
    <property type="component" value="Unassembled WGS sequence"/>
</dbReference>
<dbReference type="InterPro" id="IPR013715">
    <property type="entry name" value="DUF1746"/>
</dbReference>
<keyword evidence="5" id="KW-1185">Reference proteome</keyword>
<dbReference type="InterPro" id="IPR038967">
    <property type="entry name" value="Dsc4-like"/>
</dbReference>
<organism evidence="4 5">
    <name type="scientific">Gloeophyllum trabeum (strain ATCC 11539 / FP-39264 / Madison 617)</name>
    <name type="common">Brown rot fungus</name>
    <dbReference type="NCBI Taxonomy" id="670483"/>
    <lineage>
        <taxon>Eukaryota</taxon>
        <taxon>Fungi</taxon>
        <taxon>Dikarya</taxon>
        <taxon>Basidiomycota</taxon>
        <taxon>Agaricomycotina</taxon>
        <taxon>Agaricomycetes</taxon>
        <taxon>Gloeophyllales</taxon>
        <taxon>Gloeophyllaceae</taxon>
        <taxon>Gloeophyllum</taxon>
    </lineage>
</organism>
<feature type="compositionally biased region" description="Basic and acidic residues" evidence="1">
    <location>
        <begin position="249"/>
        <end position="258"/>
    </location>
</feature>
<evidence type="ECO:0000313" key="4">
    <source>
        <dbReference type="EMBL" id="EPQ57392.1"/>
    </source>
</evidence>
<keyword evidence="2" id="KW-0812">Transmembrane</keyword>
<dbReference type="PANTHER" id="PTHR39405:SF1">
    <property type="entry name" value="DSC E3 UBIQUITIN LIGASE COMPLEX SUBUNIT 4"/>
    <property type="match status" value="1"/>
</dbReference>
<feature type="region of interest" description="Disordered" evidence="1">
    <location>
        <begin position="200"/>
        <end position="272"/>
    </location>
</feature>
<dbReference type="AlphaFoldDB" id="S7QDI7"/>
<dbReference type="HOGENOM" id="CLU_094671_0_0_1"/>
<dbReference type="Pfam" id="PF08508">
    <property type="entry name" value="DUF1746"/>
    <property type="match status" value="1"/>
</dbReference>
<dbReference type="GO" id="GO:0005783">
    <property type="term" value="C:endoplasmic reticulum"/>
    <property type="evidence" value="ECO:0007669"/>
    <property type="project" value="TreeGrafter"/>
</dbReference>